<evidence type="ECO:0000313" key="4">
    <source>
        <dbReference type="Proteomes" id="UP001164965"/>
    </source>
</evidence>
<name>A0ABY6P2R9_9NOCA</name>
<feature type="region of interest" description="Disordered" evidence="1">
    <location>
        <begin position="20"/>
        <end position="40"/>
    </location>
</feature>
<feature type="chain" id="PRO_5047037287" evidence="2">
    <location>
        <begin position="22"/>
        <end position="112"/>
    </location>
</feature>
<sequence>MRSALTLVVTGLLLVAGCSSAPAPDSPAPSATTAAAPTSLGSAQERAQALAAVPAALTKVTGAQRQAACSSYTSGKDAFLSAFESRFDARYAAITPDELTTVRGTLDQVCGG</sequence>
<evidence type="ECO:0000256" key="1">
    <source>
        <dbReference type="SAM" id="MobiDB-lite"/>
    </source>
</evidence>
<dbReference type="EMBL" id="CP110615">
    <property type="protein sequence ID" value="UZJ25942.1"/>
    <property type="molecule type" value="Genomic_DNA"/>
</dbReference>
<dbReference type="RefSeq" id="WP_265384046.1">
    <property type="nucleotide sequence ID" value="NZ_CP110615.1"/>
</dbReference>
<keyword evidence="4" id="KW-1185">Reference proteome</keyword>
<feature type="signal peptide" evidence="2">
    <location>
        <begin position="1"/>
        <end position="21"/>
    </location>
</feature>
<dbReference type="PROSITE" id="PS51257">
    <property type="entry name" value="PROKAR_LIPOPROTEIN"/>
    <property type="match status" value="1"/>
</dbReference>
<reference evidence="3" key="1">
    <citation type="submission" date="2022-10" db="EMBL/GenBank/DDBJ databases">
        <title>Rhodococcus sp.75.</title>
        <authorList>
            <person name="Sun M."/>
        </authorList>
    </citation>
    <scope>NUCLEOTIDE SEQUENCE</scope>
    <source>
        <strain evidence="3">75</strain>
    </source>
</reference>
<evidence type="ECO:0000256" key="2">
    <source>
        <dbReference type="SAM" id="SignalP"/>
    </source>
</evidence>
<accession>A0ABY6P2R9</accession>
<evidence type="ECO:0000313" key="3">
    <source>
        <dbReference type="EMBL" id="UZJ25942.1"/>
    </source>
</evidence>
<protein>
    <submittedName>
        <fullName evidence="3">Uncharacterized protein</fullName>
    </submittedName>
</protein>
<gene>
    <name evidence="3" type="ORF">RHODO2019_05780</name>
</gene>
<organism evidence="3 4">
    <name type="scientific">Rhodococcus antarcticus</name>
    <dbReference type="NCBI Taxonomy" id="2987751"/>
    <lineage>
        <taxon>Bacteria</taxon>
        <taxon>Bacillati</taxon>
        <taxon>Actinomycetota</taxon>
        <taxon>Actinomycetes</taxon>
        <taxon>Mycobacteriales</taxon>
        <taxon>Nocardiaceae</taxon>
        <taxon>Rhodococcus</taxon>
    </lineage>
</organism>
<keyword evidence="2" id="KW-0732">Signal</keyword>
<dbReference type="Proteomes" id="UP001164965">
    <property type="component" value="Chromosome"/>
</dbReference>
<proteinExistence type="predicted"/>